<feature type="region of interest" description="Disordered" evidence="1">
    <location>
        <begin position="1"/>
        <end position="116"/>
    </location>
</feature>
<dbReference type="InterPro" id="IPR036259">
    <property type="entry name" value="MFS_trans_sf"/>
</dbReference>
<accession>A0A0F7FXQ1</accession>
<feature type="region of interest" description="Disordered" evidence="1">
    <location>
        <begin position="161"/>
        <end position="214"/>
    </location>
</feature>
<dbReference type="EMBL" id="CP009922">
    <property type="protein sequence ID" value="AKG44775.1"/>
    <property type="molecule type" value="Genomic_DNA"/>
</dbReference>
<dbReference type="RefSeq" id="WP_053116227.1">
    <property type="nucleotide sequence ID" value="NZ_CP009922.3"/>
</dbReference>
<protein>
    <submittedName>
        <fullName evidence="3">Integral membrane protein</fullName>
    </submittedName>
</protein>
<sequence>MTDRRRASGRQDLPGEEHNPFAAPPENQPDRPWRSRRNDNGDSGRGNGNGSGNGEDHKDSENGDDNQRSRWGSQWSRRQPGRGNGAFGEPRQPGGNGRDGGPGSGGPFGPRWDPTDPAQRHARYAVLAGLWGIFAGVFGWEWLGLLLGALALYWGISALRGGPKDERKPGESGEKGEPEEQPAPDHHRATVAEVEGEAPVPPRPTTAPRAGAAAPRSPVAMAIGGLVLAGMALVIVFTTYTVQLVYKDYFDCVQDALTTPTREACEDLLPKQLRPILGERD</sequence>
<dbReference type="PATRIC" id="fig|408015.6.peg.3433"/>
<evidence type="ECO:0000256" key="2">
    <source>
        <dbReference type="SAM" id="Phobius"/>
    </source>
</evidence>
<dbReference type="Proteomes" id="UP000034034">
    <property type="component" value="Chromosome"/>
</dbReference>
<name>A0A0F7FXQ1_9ACTN</name>
<dbReference type="STRING" id="408015.SXIM_33910"/>
<proteinExistence type="predicted"/>
<feature type="compositionally biased region" description="Basic and acidic residues" evidence="1">
    <location>
        <begin position="162"/>
        <end position="190"/>
    </location>
</feature>
<keyword evidence="2" id="KW-0812">Transmembrane</keyword>
<dbReference type="KEGG" id="sxi:SXIM_33910"/>
<dbReference type="AlphaFoldDB" id="A0A0F7FXQ1"/>
<feature type="compositionally biased region" description="Basic and acidic residues" evidence="1">
    <location>
        <begin position="54"/>
        <end position="68"/>
    </location>
</feature>
<feature type="compositionally biased region" description="Gly residues" evidence="1">
    <location>
        <begin position="43"/>
        <end position="53"/>
    </location>
</feature>
<dbReference type="SUPFAM" id="SSF103473">
    <property type="entry name" value="MFS general substrate transporter"/>
    <property type="match status" value="1"/>
</dbReference>
<evidence type="ECO:0000313" key="3">
    <source>
        <dbReference type="EMBL" id="AKG44775.1"/>
    </source>
</evidence>
<feature type="compositionally biased region" description="Basic and acidic residues" evidence="1">
    <location>
        <begin position="28"/>
        <end position="42"/>
    </location>
</feature>
<evidence type="ECO:0000313" key="4">
    <source>
        <dbReference type="Proteomes" id="UP000034034"/>
    </source>
</evidence>
<dbReference type="HOGENOM" id="CLU_055285_0_0_11"/>
<reference evidence="3" key="1">
    <citation type="submission" date="2019-08" db="EMBL/GenBank/DDBJ databases">
        <title>Complete genome sequence of a mangrove-derived Streptomyces xiamenensis.</title>
        <authorList>
            <person name="Xu J."/>
        </authorList>
    </citation>
    <scope>NUCLEOTIDE SEQUENCE</scope>
    <source>
        <strain evidence="3">318</strain>
    </source>
</reference>
<organism evidence="3 4">
    <name type="scientific">Streptomyces xiamenensis</name>
    <dbReference type="NCBI Taxonomy" id="408015"/>
    <lineage>
        <taxon>Bacteria</taxon>
        <taxon>Bacillati</taxon>
        <taxon>Actinomycetota</taxon>
        <taxon>Actinomycetes</taxon>
        <taxon>Kitasatosporales</taxon>
        <taxon>Streptomycetaceae</taxon>
        <taxon>Streptomyces</taxon>
    </lineage>
</organism>
<keyword evidence="2" id="KW-1133">Transmembrane helix</keyword>
<feature type="transmembrane region" description="Helical" evidence="2">
    <location>
        <begin position="219"/>
        <end position="240"/>
    </location>
</feature>
<keyword evidence="2" id="KW-0472">Membrane</keyword>
<keyword evidence="4" id="KW-1185">Reference proteome</keyword>
<feature type="compositionally biased region" description="Low complexity" evidence="1">
    <location>
        <begin position="69"/>
        <end position="78"/>
    </location>
</feature>
<feature type="compositionally biased region" description="Gly residues" evidence="1">
    <location>
        <begin position="94"/>
        <end position="108"/>
    </location>
</feature>
<feature type="transmembrane region" description="Helical" evidence="2">
    <location>
        <begin position="130"/>
        <end position="156"/>
    </location>
</feature>
<evidence type="ECO:0000256" key="1">
    <source>
        <dbReference type="SAM" id="MobiDB-lite"/>
    </source>
</evidence>
<gene>
    <name evidence="3" type="ORF">SXIM_33910</name>
</gene>